<dbReference type="PANTHER" id="PTHR40076:SF1">
    <property type="entry name" value="MEMBRANE PROTEIN"/>
    <property type="match status" value="1"/>
</dbReference>
<feature type="transmembrane region" description="Helical" evidence="1">
    <location>
        <begin position="54"/>
        <end position="76"/>
    </location>
</feature>
<keyword evidence="1" id="KW-1133">Transmembrane helix</keyword>
<feature type="transmembrane region" description="Helical" evidence="1">
    <location>
        <begin position="88"/>
        <end position="108"/>
    </location>
</feature>
<keyword evidence="1" id="KW-0812">Transmembrane</keyword>
<proteinExistence type="predicted"/>
<dbReference type="Proteomes" id="UP000030170">
    <property type="component" value="Unassembled WGS sequence"/>
</dbReference>
<organism evidence="2 3">
    <name type="scientific">Neosynechococcus sphagnicola sy1</name>
    <dbReference type="NCBI Taxonomy" id="1497020"/>
    <lineage>
        <taxon>Bacteria</taxon>
        <taxon>Bacillati</taxon>
        <taxon>Cyanobacteriota</taxon>
        <taxon>Cyanophyceae</taxon>
        <taxon>Neosynechococcales</taxon>
        <taxon>Neosynechococcaceae</taxon>
        <taxon>Neosynechococcus</taxon>
    </lineage>
</organism>
<evidence type="ECO:0000256" key="1">
    <source>
        <dbReference type="SAM" id="Phobius"/>
    </source>
</evidence>
<accession>A0A098TJU9</accession>
<gene>
    <name evidence="2" type="ORF">DO97_07440</name>
</gene>
<dbReference type="InterPro" id="IPR010380">
    <property type="entry name" value="DUF975"/>
</dbReference>
<keyword evidence="3" id="KW-1185">Reference proteome</keyword>
<evidence type="ECO:0000313" key="3">
    <source>
        <dbReference type="Proteomes" id="UP000030170"/>
    </source>
</evidence>
<reference evidence="2 3" key="1">
    <citation type="journal article" date="2014" name="Mol. Ecol.">
        <title>Evolution of Synechococcus.</title>
        <authorList>
            <person name="Dvorak P."/>
            <person name="Casamatta D."/>
            <person name="Hasler P."/>
            <person name="Poulickova A."/>
            <person name="Ondrej V."/>
            <person name="Sanges R."/>
        </authorList>
    </citation>
    <scope>NUCLEOTIDE SEQUENCE [LARGE SCALE GENOMIC DNA]</scope>
    <source>
        <strain evidence="2 3">CAUP A 1101</strain>
    </source>
</reference>
<dbReference type="AlphaFoldDB" id="A0A098TJU9"/>
<evidence type="ECO:0008006" key="4">
    <source>
        <dbReference type="Google" id="ProtNLM"/>
    </source>
</evidence>
<name>A0A098TJU9_9CYAN</name>
<dbReference type="EMBL" id="JJML01000023">
    <property type="protein sequence ID" value="KGF72605.1"/>
    <property type="molecule type" value="Genomic_DNA"/>
</dbReference>
<dbReference type="PANTHER" id="PTHR40076">
    <property type="entry name" value="MEMBRANE PROTEIN-RELATED"/>
    <property type="match status" value="1"/>
</dbReference>
<evidence type="ECO:0000313" key="2">
    <source>
        <dbReference type="EMBL" id="KGF72605.1"/>
    </source>
</evidence>
<feature type="transmembrane region" description="Helical" evidence="1">
    <location>
        <begin position="114"/>
        <end position="132"/>
    </location>
</feature>
<keyword evidence="1" id="KW-0472">Membrane</keyword>
<comment type="caution">
    <text evidence="2">The sequence shown here is derived from an EMBL/GenBank/DDBJ whole genome shotgun (WGS) entry which is preliminary data.</text>
</comment>
<feature type="transmembrane region" description="Helical" evidence="1">
    <location>
        <begin position="153"/>
        <end position="180"/>
    </location>
</feature>
<feature type="transmembrane region" description="Helical" evidence="1">
    <location>
        <begin position="28"/>
        <end position="48"/>
    </location>
</feature>
<sequence>MESIIQQGYSVKIGDYISRGWETTRQNLGGFIGFVVILVLINIGLAFLPVLGTIASTVISGPLNAGFFFVAFKIFKRQTTTFEDFFKGFNYFLPLFLGTLISNIFVVLGLVCLIIPGIYLGVAYFFIIPLILDKKMDFWPAMEASRKIVTKEWFSIFGLAIVLGLINFVGALLLGVGLLFTIPITICAVAAAYDDIIGVALPTTDTPTSL</sequence>
<protein>
    <recommendedName>
        <fullName evidence="4">Integral membrane protein</fullName>
    </recommendedName>
</protein>